<feature type="region of interest" description="Disordered" evidence="7">
    <location>
        <begin position="357"/>
        <end position="379"/>
    </location>
</feature>
<keyword evidence="5" id="KW-0496">Mitochondrion</keyword>
<dbReference type="Proteomes" id="UP001147782">
    <property type="component" value="Unassembled WGS sequence"/>
</dbReference>
<accession>A0A9W9SHH8</accession>
<dbReference type="EMBL" id="JAPZBS010000004">
    <property type="protein sequence ID" value="KAJ5378257.1"/>
    <property type="molecule type" value="Genomic_DNA"/>
</dbReference>
<dbReference type="GO" id="GO:0072330">
    <property type="term" value="P:monocarboxylic acid biosynthetic process"/>
    <property type="evidence" value="ECO:0007669"/>
    <property type="project" value="UniProtKB-ARBA"/>
</dbReference>
<dbReference type="GO" id="GO:0017000">
    <property type="term" value="P:antibiotic biosynthetic process"/>
    <property type="evidence" value="ECO:0007669"/>
    <property type="project" value="UniProtKB-ARBA"/>
</dbReference>
<gene>
    <name evidence="9" type="ORF">N7496_005666</name>
</gene>
<dbReference type="InterPro" id="IPR000073">
    <property type="entry name" value="AB_hydrolase_1"/>
</dbReference>
<dbReference type="RefSeq" id="XP_056557120.1">
    <property type="nucleotide sequence ID" value="XM_056698595.1"/>
</dbReference>
<dbReference type="InterPro" id="IPR052374">
    <property type="entry name" value="SERAC1"/>
</dbReference>
<comment type="subcellular location">
    <subcellularLocation>
        <location evidence="2">Endoplasmic reticulum</location>
    </subcellularLocation>
    <subcellularLocation>
        <location evidence="3">Membrane</location>
    </subcellularLocation>
    <subcellularLocation>
        <location evidence="1">Mitochondrion</location>
    </subcellularLocation>
</comment>
<evidence type="ECO:0000256" key="1">
    <source>
        <dbReference type="ARBA" id="ARBA00004173"/>
    </source>
</evidence>
<proteinExistence type="predicted"/>
<evidence type="ECO:0000256" key="6">
    <source>
        <dbReference type="ARBA" id="ARBA00023136"/>
    </source>
</evidence>
<evidence type="ECO:0000259" key="8">
    <source>
        <dbReference type="Pfam" id="PF12697"/>
    </source>
</evidence>
<dbReference type="GeneID" id="81437774"/>
<dbReference type="InterPro" id="IPR029058">
    <property type="entry name" value="AB_hydrolase_fold"/>
</dbReference>
<dbReference type="SUPFAM" id="SSF53474">
    <property type="entry name" value="alpha/beta-Hydrolases"/>
    <property type="match status" value="1"/>
</dbReference>
<evidence type="ECO:0000256" key="4">
    <source>
        <dbReference type="ARBA" id="ARBA00022824"/>
    </source>
</evidence>
<evidence type="ECO:0000256" key="7">
    <source>
        <dbReference type="SAM" id="MobiDB-lite"/>
    </source>
</evidence>
<dbReference type="GO" id="GO:0005739">
    <property type="term" value="C:mitochondrion"/>
    <property type="evidence" value="ECO:0007669"/>
    <property type="project" value="UniProtKB-SubCell"/>
</dbReference>
<evidence type="ECO:0000256" key="2">
    <source>
        <dbReference type="ARBA" id="ARBA00004240"/>
    </source>
</evidence>
<feature type="domain" description="AB hydrolase-1" evidence="8">
    <location>
        <begin position="52"/>
        <end position="151"/>
    </location>
</feature>
<dbReference type="GO" id="GO:0016020">
    <property type="term" value="C:membrane"/>
    <property type="evidence" value="ECO:0007669"/>
    <property type="project" value="UniProtKB-SubCell"/>
</dbReference>
<protein>
    <recommendedName>
        <fullName evidence="8">AB hydrolase-1 domain-containing protein</fullName>
    </recommendedName>
</protein>
<reference evidence="9" key="2">
    <citation type="journal article" date="2023" name="IMA Fungus">
        <title>Comparative genomic study of the Penicillium genus elucidates a diverse pangenome and 15 lateral gene transfer events.</title>
        <authorList>
            <person name="Petersen C."/>
            <person name="Sorensen T."/>
            <person name="Nielsen M.R."/>
            <person name="Sondergaard T.E."/>
            <person name="Sorensen J.L."/>
            <person name="Fitzpatrick D.A."/>
            <person name="Frisvad J.C."/>
            <person name="Nielsen K.L."/>
        </authorList>
    </citation>
    <scope>NUCLEOTIDE SEQUENCE</scope>
    <source>
        <strain evidence="9">IBT 29864</strain>
    </source>
</reference>
<evidence type="ECO:0000256" key="3">
    <source>
        <dbReference type="ARBA" id="ARBA00004370"/>
    </source>
</evidence>
<dbReference type="AlphaFoldDB" id="A0A9W9SHH8"/>
<name>A0A9W9SHH8_9EURO</name>
<dbReference type="Pfam" id="PF12697">
    <property type="entry name" value="Abhydrolase_6"/>
    <property type="match status" value="1"/>
</dbReference>
<organism evidence="9 10">
    <name type="scientific">Penicillium cataractarum</name>
    <dbReference type="NCBI Taxonomy" id="2100454"/>
    <lineage>
        <taxon>Eukaryota</taxon>
        <taxon>Fungi</taxon>
        <taxon>Dikarya</taxon>
        <taxon>Ascomycota</taxon>
        <taxon>Pezizomycotina</taxon>
        <taxon>Eurotiomycetes</taxon>
        <taxon>Eurotiomycetidae</taxon>
        <taxon>Eurotiales</taxon>
        <taxon>Aspergillaceae</taxon>
        <taxon>Penicillium</taxon>
    </lineage>
</organism>
<keyword evidence="10" id="KW-1185">Reference proteome</keyword>
<reference evidence="9" key="1">
    <citation type="submission" date="2022-11" db="EMBL/GenBank/DDBJ databases">
        <authorList>
            <person name="Petersen C."/>
        </authorList>
    </citation>
    <scope>NUCLEOTIDE SEQUENCE</scope>
    <source>
        <strain evidence="9">IBT 29864</strain>
    </source>
</reference>
<dbReference type="Gene3D" id="3.40.50.1820">
    <property type="entry name" value="alpha/beta hydrolase"/>
    <property type="match status" value="1"/>
</dbReference>
<evidence type="ECO:0000313" key="10">
    <source>
        <dbReference type="Proteomes" id="UP001147782"/>
    </source>
</evidence>
<dbReference type="PANTHER" id="PTHR48182">
    <property type="entry name" value="PROTEIN SERAC1"/>
    <property type="match status" value="1"/>
</dbReference>
<evidence type="ECO:0000313" key="9">
    <source>
        <dbReference type="EMBL" id="KAJ5378257.1"/>
    </source>
</evidence>
<dbReference type="PANTHER" id="PTHR48182:SF2">
    <property type="entry name" value="PROTEIN SERAC1"/>
    <property type="match status" value="1"/>
</dbReference>
<comment type="caution">
    <text evidence="9">The sequence shown here is derived from an EMBL/GenBank/DDBJ whole genome shotgun (WGS) entry which is preliminary data.</text>
</comment>
<dbReference type="GO" id="GO:0005783">
    <property type="term" value="C:endoplasmic reticulum"/>
    <property type="evidence" value="ECO:0007669"/>
    <property type="project" value="UniProtKB-SubCell"/>
</dbReference>
<dbReference type="OrthoDB" id="427518at2759"/>
<evidence type="ECO:0000256" key="5">
    <source>
        <dbReference type="ARBA" id="ARBA00023128"/>
    </source>
</evidence>
<sequence>MRGVARIKRFLRLPRTPTRDQDGTPERLSRKAFPAGLKLLYSPNDGTIELDVIFVHGLTGDREATWTARGATDPWPKTLLPTMLPTARVLTFGYDAYVADWRGVVSQSLIANHAWNLLTSLASYRENDRTNERPIVFVCHSLGGLVCEDALFTSKQRPEPHLHKILRSTLGIIFFGTPHHGAGLAKWAEVVSRSIGLIKKTNPNIIEVLRRDSEVLARIQDGFHTMVKARNLVEPPPIEVTCFYEELPVLGFGLVVPQDSAILPGYIPIGIHSNHMDMTKFANVDDPGFVAVCGELRRWIRETVANKKRQTNPNSNPSLAEQPSLAANQYGDNNRQYNHLGEGVQKIVDGHYFEAHGNQTFGTVPPKETSLVRDQNSLA</sequence>
<keyword evidence="4" id="KW-0256">Endoplasmic reticulum</keyword>
<keyword evidence="6" id="KW-0472">Membrane</keyword>